<feature type="domain" description="Insertion element IS402-like" evidence="1">
    <location>
        <begin position="101"/>
        <end position="169"/>
    </location>
</feature>
<name>A0ABS5SS94_9PROT</name>
<dbReference type="PANTHER" id="PTHR46637:SF1">
    <property type="entry name" value="BLL5188 PROTEIN"/>
    <property type="match status" value="1"/>
</dbReference>
<sequence>MTRKWQTFTPNQSAVLWLMRDNGTAIFRDGFRRMNWSRNADGSVLIDGPGLIRQALLERALIVCSGDGYVLTDAGAQAAAAILTPPAQVERAHLPLTPFWLSDAQMVAISGWFPKSHGKARLDDRQILSGIVFVFRQNLMWGQAPAEYGGELALRRRFTQWCQSGVMDNALGHLFEQDGDGQSRLVVTTAMLMRHRSGAHAIARGYLPTFTPIDEMEAA</sequence>
<proteinExistence type="predicted"/>
<accession>A0ABS5SS94</accession>
<dbReference type="PANTHER" id="PTHR46637">
    <property type="entry name" value="TIS1421-TRANSPOSASE PROTEIN A"/>
    <property type="match status" value="1"/>
</dbReference>
<reference evidence="2 3" key="1">
    <citation type="journal article" date="2021" name="Astrobiology">
        <title>Bacterial Cellulose Retains Robustness but Its Synthesis Declines After Exposure to a Mars-Like Environment Simulated Outside the International Space Station.</title>
        <authorList>
            <person name="Orlovska I."/>
            <person name="Podolich O."/>
            <person name="Kukharenko O."/>
            <person name="Zaets I."/>
            <person name="Reva O."/>
            <person name="Khirunenko L."/>
            <person name="Zmejkoski D."/>
            <person name="Rogalsky S."/>
            <person name="Barh D."/>
            <person name="Tiwari S."/>
            <person name="Kumavath R."/>
            <person name="Goes-Neto A."/>
            <person name="Azevedo V."/>
            <person name="Brenig B."/>
            <person name="Ghosh P."/>
            <person name="de Vera J.P."/>
            <person name="Kozyrovska N."/>
        </authorList>
    </citation>
    <scope>NUCLEOTIDE SEQUENCE [LARGE SCALE GENOMIC DNA]</scope>
    <source>
        <strain evidence="2 3">IMBG 311</strain>
    </source>
</reference>
<evidence type="ECO:0000313" key="2">
    <source>
        <dbReference type="EMBL" id="MBT0676627.1"/>
    </source>
</evidence>
<dbReference type="InterPro" id="IPR052909">
    <property type="entry name" value="Transposase_6_like"/>
</dbReference>
<evidence type="ECO:0000259" key="1">
    <source>
        <dbReference type="Pfam" id="PF13340"/>
    </source>
</evidence>
<organism evidence="2 3">
    <name type="scientific">Komagataeibacter oboediens</name>
    <dbReference type="NCBI Taxonomy" id="65958"/>
    <lineage>
        <taxon>Bacteria</taxon>
        <taxon>Pseudomonadati</taxon>
        <taxon>Pseudomonadota</taxon>
        <taxon>Alphaproteobacteria</taxon>
        <taxon>Acetobacterales</taxon>
        <taxon>Acetobacteraceae</taxon>
        <taxon>Komagataeibacter</taxon>
    </lineage>
</organism>
<dbReference type="EMBL" id="JABLUU010000021">
    <property type="protein sequence ID" value="MBT0676627.1"/>
    <property type="molecule type" value="Genomic_DNA"/>
</dbReference>
<dbReference type="GeneID" id="97143791"/>
<dbReference type="Pfam" id="PF13340">
    <property type="entry name" value="DUF4096"/>
    <property type="match status" value="1"/>
</dbReference>
<evidence type="ECO:0000313" key="3">
    <source>
        <dbReference type="Proteomes" id="UP001519538"/>
    </source>
</evidence>
<dbReference type="Proteomes" id="UP001519538">
    <property type="component" value="Unassembled WGS sequence"/>
</dbReference>
<comment type="caution">
    <text evidence="2">The sequence shown here is derived from an EMBL/GenBank/DDBJ whole genome shotgun (WGS) entry which is preliminary data.</text>
</comment>
<keyword evidence="3" id="KW-1185">Reference proteome</keyword>
<protein>
    <submittedName>
        <fullName evidence="2">Transposase</fullName>
    </submittedName>
</protein>
<dbReference type="RefSeq" id="WP_214165730.1">
    <property type="nucleotide sequence ID" value="NZ_JABLUU010000021.1"/>
</dbReference>
<gene>
    <name evidence="2" type="ORF">HNO79_14685</name>
</gene>
<dbReference type="InterPro" id="IPR025161">
    <property type="entry name" value="IS402-like_dom"/>
</dbReference>